<gene>
    <name evidence="1" type="ORF">LCGC14_1290580</name>
</gene>
<reference evidence="1" key="1">
    <citation type="journal article" date="2015" name="Nature">
        <title>Complex archaea that bridge the gap between prokaryotes and eukaryotes.</title>
        <authorList>
            <person name="Spang A."/>
            <person name="Saw J.H."/>
            <person name="Jorgensen S.L."/>
            <person name="Zaremba-Niedzwiedzka K."/>
            <person name="Martijn J."/>
            <person name="Lind A.E."/>
            <person name="van Eijk R."/>
            <person name="Schleper C."/>
            <person name="Guy L."/>
            <person name="Ettema T.J."/>
        </authorList>
    </citation>
    <scope>NUCLEOTIDE SEQUENCE</scope>
</reference>
<evidence type="ECO:0000313" key="1">
    <source>
        <dbReference type="EMBL" id="KKM85287.1"/>
    </source>
</evidence>
<accession>A0A0F9NVJ8</accession>
<organism evidence="1">
    <name type="scientific">marine sediment metagenome</name>
    <dbReference type="NCBI Taxonomy" id="412755"/>
    <lineage>
        <taxon>unclassified sequences</taxon>
        <taxon>metagenomes</taxon>
        <taxon>ecological metagenomes</taxon>
    </lineage>
</organism>
<name>A0A0F9NVJ8_9ZZZZ</name>
<comment type="caution">
    <text evidence="1">The sequence shown here is derived from an EMBL/GenBank/DDBJ whole genome shotgun (WGS) entry which is preliminary data.</text>
</comment>
<dbReference type="EMBL" id="LAZR01007436">
    <property type="protein sequence ID" value="KKM85287.1"/>
    <property type="molecule type" value="Genomic_DNA"/>
</dbReference>
<dbReference type="AlphaFoldDB" id="A0A0F9NVJ8"/>
<proteinExistence type="predicted"/>
<sequence>MLTEAENKIREEILSNKFLVRRIQEFKDIEGESAAMKKFLDDNPDFIQMMMNYASKIKIEDGEEGWLKV</sequence>
<protein>
    <submittedName>
        <fullName evidence="1">Uncharacterized protein</fullName>
    </submittedName>
</protein>